<dbReference type="EMBL" id="DSOK01000321">
    <property type="protein sequence ID" value="HEN16085.1"/>
    <property type="molecule type" value="Genomic_DNA"/>
</dbReference>
<feature type="transmembrane region" description="Helical" evidence="1">
    <location>
        <begin position="20"/>
        <end position="41"/>
    </location>
</feature>
<proteinExistence type="predicted"/>
<gene>
    <name evidence="2" type="ORF">ENQ76_11540</name>
</gene>
<reference evidence="2" key="1">
    <citation type="journal article" date="2020" name="mSystems">
        <title>Genome- and Community-Level Interaction Insights into Carbon Utilization and Element Cycling Functions of Hydrothermarchaeota in Hydrothermal Sediment.</title>
        <authorList>
            <person name="Zhou Z."/>
            <person name="Liu Y."/>
            <person name="Xu W."/>
            <person name="Pan J."/>
            <person name="Luo Z.H."/>
            <person name="Li M."/>
        </authorList>
    </citation>
    <scope>NUCLEOTIDE SEQUENCE [LARGE SCALE GENOMIC DNA]</scope>
    <source>
        <strain evidence="2">SpSt-339</strain>
    </source>
</reference>
<accession>A0A7C2JZX1</accession>
<keyword evidence="1" id="KW-1133">Transmembrane helix</keyword>
<dbReference type="AlphaFoldDB" id="A0A7C2JZX1"/>
<comment type="caution">
    <text evidence="2">The sequence shown here is derived from an EMBL/GenBank/DDBJ whole genome shotgun (WGS) entry which is preliminary data.</text>
</comment>
<protein>
    <submittedName>
        <fullName evidence="2">Uncharacterized protein</fullName>
    </submittedName>
</protein>
<keyword evidence="1" id="KW-0812">Transmembrane</keyword>
<sequence length="60" mass="6381">MRRADVNTMGRQSSRAGSIAVEYVLLATIVGIGLIAGLACVRDALVEELKDLALAIRLLL</sequence>
<name>A0A7C2JZX1_9PLAN</name>
<evidence type="ECO:0000313" key="2">
    <source>
        <dbReference type="EMBL" id="HEN16085.1"/>
    </source>
</evidence>
<organism evidence="2">
    <name type="scientific">Schlesneria paludicola</name>
    <dbReference type="NCBI Taxonomy" id="360056"/>
    <lineage>
        <taxon>Bacteria</taxon>
        <taxon>Pseudomonadati</taxon>
        <taxon>Planctomycetota</taxon>
        <taxon>Planctomycetia</taxon>
        <taxon>Planctomycetales</taxon>
        <taxon>Planctomycetaceae</taxon>
        <taxon>Schlesneria</taxon>
    </lineage>
</organism>
<keyword evidence="1" id="KW-0472">Membrane</keyword>
<evidence type="ECO:0000256" key="1">
    <source>
        <dbReference type="SAM" id="Phobius"/>
    </source>
</evidence>